<dbReference type="EMBL" id="BBMT01000001">
    <property type="protein sequence ID" value="GAL32258.1"/>
    <property type="molecule type" value="Genomic_DNA"/>
</dbReference>
<keyword evidence="2" id="KW-1185">Reference proteome</keyword>
<gene>
    <name evidence="1" type="ORF">JCM19240_5689</name>
</gene>
<name>A0A090SZ79_9VIBR</name>
<evidence type="ECO:0000313" key="2">
    <source>
        <dbReference type="Proteomes" id="UP000029224"/>
    </source>
</evidence>
<evidence type="ECO:0000313" key="1">
    <source>
        <dbReference type="EMBL" id="GAL32258.1"/>
    </source>
</evidence>
<proteinExistence type="predicted"/>
<reference evidence="1 2" key="1">
    <citation type="submission" date="2014-09" db="EMBL/GenBank/DDBJ databases">
        <title>Vibrio maritimus JCM 19240. (C210) whole genome shotgun sequence.</title>
        <authorList>
            <person name="Sawabe T."/>
            <person name="Meirelles P."/>
            <person name="Nakanishi M."/>
            <person name="Sayaka M."/>
            <person name="Hattori M."/>
            <person name="Ohkuma M."/>
        </authorList>
    </citation>
    <scope>NUCLEOTIDE SEQUENCE [LARGE SCALE GENOMIC DNA]</scope>
    <source>
        <strain evidence="1 2">JCM 19240</strain>
    </source>
</reference>
<dbReference type="Proteomes" id="UP000029224">
    <property type="component" value="Unassembled WGS sequence"/>
</dbReference>
<comment type="caution">
    <text evidence="1">The sequence shown here is derived from an EMBL/GenBank/DDBJ whole genome shotgun (WGS) entry which is preliminary data.</text>
</comment>
<sequence>MTNVIAPNNEDIGLSSAYALAETPINAVANTAKLRLNLVVVVM</sequence>
<reference evidence="1 2" key="2">
    <citation type="submission" date="2014-09" db="EMBL/GenBank/DDBJ databases">
        <authorList>
            <consortium name="NBRP consortium"/>
            <person name="Sawabe T."/>
            <person name="Meirelles P."/>
            <person name="Nakanishi M."/>
            <person name="Sayaka M."/>
            <person name="Hattori M."/>
            <person name="Ohkuma M."/>
        </authorList>
    </citation>
    <scope>NUCLEOTIDE SEQUENCE [LARGE SCALE GENOMIC DNA]</scope>
    <source>
        <strain evidence="1 2">JCM 19240</strain>
    </source>
</reference>
<organism evidence="1 2">
    <name type="scientific">Vibrio maritimus</name>
    <dbReference type="NCBI Taxonomy" id="990268"/>
    <lineage>
        <taxon>Bacteria</taxon>
        <taxon>Pseudomonadati</taxon>
        <taxon>Pseudomonadota</taxon>
        <taxon>Gammaproteobacteria</taxon>
        <taxon>Vibrionales</taxon>
        <taxon>Vibrionaceae</taxon>
        <taxon>Vibrio</taxon>
    </lineage>
</organism>
<protein>
    <submittedName>
        <fullName evidence="1">Uncharacterized protein</fullName>
    </submittedName>
</protein>
<dbReference type="AlphaFoldDB" id="A0A090SZ79"/>
<accession>A0A090SZ79</accession>